<dbReference type="GO" id="GO:0003677">
    <property type="term" value="F:DNA binding"/>
    <property type="evidence" value="ECO:0007669"/>
    <property type="project" value="InterPro"/>
</dbReference>
<dbReference type="GO" id="GO:0006310">
    <property type="term" value="P:DNA recombination"/>
    <property type="evidence" value="ECO:0007669"/>
    <property type="project" value="UniProtKB-KW"/>
</dbReference>
<proteinExistence type="predicted"/>
<dbReference type="InterPro" id="IPR013762">
    <property type="entry name" value="Integrase-like_cat_sf"/>
</dbReference>
<dbReference type="Gene3D" id="1.10.443.10">
    <property type="entry name" value="Intergrase catalytic core"/>
    <property type="match status" value="1"/>
</dbReference>
<dbReference type="AlphaFoldDB" id="A0A9D1GE17"/>
<feature type="domain" description="Tyr recombinase" evidence="2">
    <location>
        <begin position="1"/>
        <end position="112"/>
    </location>
</feature>
<dbReference type="InterPro" id="IPR011010">
    <property type="entry name" value="DNA_brk_join_enz"/>
</dbReference>
<comment type="caution">
    <text evidence="3">The sequence shown here is derived from an EMBL/GenBank/DDBJ whole genome shotgun (WGS) entry which is preliminary data.</text>
</comment>
<dbReference type="SUPFAM" id="SSF56349">
    <property type="entry name" value="DNA breaking-rejoining enzymes"/>
    <property type="match status" value="1"/>
</dbReference>
<feature type="non-terminal residue" evidence="3">
    <location>
        <position position="1"/>
    </location>
</feature>
<dbReference type="Pfam" id="PF00589">
    <property type="entry name" value="Phage_integrase"/>
    <property type="match status" value="1"/>
</dbReference>
<dbReference type="CDD" id="cd01185">
    <property type="entry name" value="INTN1_C_like"/>
    <property type="match status" value="1"/>
</dbReference>
<dbReference type="InterPro" id="IPR002104">
    <property type="entry name" value="Integrase_catalytic"/>
</dbReference>
<sequence length="133" mass="14565">TKRQKTDVTVHVRLLDVPIRLIEKYGGTTEGGLLFPVPSNQKVNSYLKETTSVCGIDKDLTFHMARHTFATTVTLANGVPIETVSKMLGHTNIQTTQIYARVIDTKINNDMEVLAGKLNAKAMIRPTTAAVGL</sequence>
<dbReference type="Proteomes" id="UP000886722">
    <property type="component" value="Unassembled WGS sequence"/>
</dbReference>
<dbReference type="PROSITE" id="PS51898">
    <property type="entry name" value="TYR_RECOMBINASE"/>
    <property type="match status" value="1"/>
</dbReference>
<protein>
    <submittedName>
        <fullName evidence="3">Integrase catalytic domain-containing protein</fullName>
    </submittedName>
</protein>
<evidence type="ECO:0000313" key="3">
    <source>
        <dbReference type="EMBL" id="HIT38812.1"/>
    </source>
</evidence>
<dbReference type="PANTHER" id="PTHR30349:SF64">
    <property type="entry name" value="PROPHAGE INTEGRASE INTD-RELATED"/>
    <property type="match status" value="1"/>
</dbReference>
<dbReference type="PANTHER" id="PTHR30349">
    <property type="entry name" value="PHAGE INTEGRASE-RELATED"/>
    <property type="match status" value="1"/>
</dbReference>
<accession>A0A9D1GE17</accession>
<organism evidence="3 4">
    <name type="scientific">Candidatus Caccoplasma intestinavium</name>
    <dbReference type="NCBI Taxonomy" id="2840716"/>
    <lineage>
        <taxon>Bacteria</taxon>
        <taxon>Pseudomonadati</taxon>
        <taxon>Bacteroidota</taxon>
        <taxon>Bacteroidia</taxon>
        <taxon>Bacteroidales</taxon>
        <taxon>Bacteroidaceae</taxon>
        <taxon>Bacteroidaceae incertae sedis</taxon>
        <taxon>Candidatus Caccoplasma</taxon>
    </lineage>
</organism>
<dbReference type="EMBL" id="DVKT01000014">
    <property type="protein sequence ID" value="HIT38812.1"/>
    <property type="molecule type" value="Genomic_DNA"/>
</dbReference>
<evidence type="ECO:0000259" key="2">
    <source>
        <dbReference type="PROSITE" id="PS51898"/>
    </source>
</evidence>
<dbReference type="InterPro" id="IPR050090">
    <property type="entry name" value="Tyrosine_recombinase_XerCD"/>
</dbReference>
<dbReference type="GO" id="GO:0015074">
    <property type="term" value="P:DNA integration"/>
    <property type="evidence" value="ECO:0007669"/>
    <property type="project" value="InterPro"/>
</dbReference>
<reference evidence="3" key="1">
    <citation type="submission" date="2020-10" db="EMBL/GenBank/DDBJ databases">
        <authorList>
            <person name="Gilroy R."/>
        </authorList>
    </citation>
    <scope>NUCLEOTIDE SEQUENCE</scope>
    <source>
        <strain evidence="3">21143</strain>
    </source>
</reference>
<reference evidence="3" key="2">
    <citation type="journal article" date="2021" name="PeerJ">
        <title>Extensive microbial diversity within the chicken gut microbiome revealed by metagenomics and culture.</title>
        <authorList>
            <person name="Gilroy R."/>
            <person name="Ravi A."/>
            <person name="Getino M."/>
            <person name="Pursley I."/>
            <person name="Horton D.L."/>
            <person name="Alikhan N.F."/>
            <person name="Baker D."/>
            <person name="Gharbi K."/>
            <person name="Hall N."/>
            <person name="Watson M."/>
            <person name="Adriaenssens E.M."/>
            <person name="Foster-Nyarko E."/>
            <person name="Jarju S."/>
            <person name="Secka A."/>
            <person name="Antonio M."/>
            <person name="Oren A."/>
            <person name="Chaudhuri R.R."/>
            <person name="La Ragione R."/>
            <person name="Hildebrand F."/>
            <person name="Pallen M.J."/>
        </authorList>
    </citation>
    <scope>NUCLEOTIDE SEQUENCE</scope>
    <source>
        <strain evidence="3">21143</strain>
    </source>
</reference>
<name>A0A9D1GE17_9BACT</name>
<evidence type="ECO:0000256" key="1">
    <source>
        <dbReference type="ARBA" id="ARBA00023172"/>
    </source>
</evidence>
<gene>
    <name evidence="3" type="ORF">IAD06_02045</name>
</gene>
<evidence type="ECO:0000313" key="4">
    <source>
        <dbReference type="Proteomes" id="UP000886722"/>
    </source>
</evidence>
<keyword evidence="1" id="KW-0233">DNA recombination</keyword>